<sequence length="511" mass="56897">MPRLSFWAVGVLAGWGITYEGYHHIYVPYRTSQLEVDQRWERSKMPYHDAIHAYSRLQTVIEQQLAMRSSSLSSSSASARQDTSVWYTNAEKILFFCDVQRVRALLLGLPHHLITEKDLRAKLQQLSVWEAQHCTELNFRSAPLTFSQALRSAMCFVIYLLCFRVLSPLLSVWNGSAGWQARLQHSVAVQIAEALEIKVLLTVQESESCNVSSEVARGTSYRYITLNATHWIEEVGFWACPNNPLLRHRSVSASAPVQSEEVDDYHLKLLRGLPMMTCSSNAAPQHSGALNFASPALRQPWCYLFWCGPSASATAYATTYAEHWRRLEARQQECLSRGGEDDEAASLMTATDVTFGYPMLSNTDQLECEVDHEAHYIPVGISGLPRVLYVDTAHAKDDVRPRRTREETYARVQQAQFARAPSAAPTMRAPADSIAAVPQTSSRLHEWQAHHGPPCWLRVWWGGVYGGGPRRSNATLHYHLGRASTVAEYASAAIAASQAAGAFTAAAASAV</sequence>
<dbReference type="AlphaFoldDB" id="A0A088SIQ8"/>
<dbReference type="Proteomes" id="UP000063063">
    <property type="component" value="Chromosome 34"/>
</dbReference>
<evidence type="ECO:0000313" key="1">
    <source>
        <dbReference type="EMBL" id="AIO01692.1"/>
    </source>
</evidence>
<gene>
    <name evidence="1" type="ORF">LPMP_340650</name>
</gene>
<proteinExistence type="predicted"/>
<dbReference type="VEuPathDB" id="TriTrypDB:LPMP_340650"/>
<dbReference type="RefSeq" id="XP_010702492.1">
    <property type="nucleotide sequence ID" value="XM_010704190.1"/>
</dbReference>
<reference evidence="1 2" key="1">
    <citation type="journal article" date="2015" name="Sci. Rep.">
        <title>The genome of Leishmania panamensis: insights into genomics of the L. (Viannia) subgenus.</title>
        <authorList>
            <person name="Llanes A."/>
            <person name="Restrepo C.M."/>
            <person name="Vecchio G.D."/>
            <person name="Anguizola F.J."/>
            <person name="Lleonart R."/>
        </authorList>
    </citation>
    <scope>NUCLEOTIDE SEQUENCE [LARGE SCALE GENOMIC DNA]</scope>
    <source>
        <strain evidence="1 2">MHOM/PA/94/PSC-1</strain>
    </source>
</reference>
<evidence type="ECO:0000313" key="2">
    <source>
        <dbReference type="Proteomes" id="UP000063063"/>
    </source>
</evidence>
<name>A0A088SIQ8_LEIPA</name>
<dbReference type="EMBL" id="CP009403">
    <property type="protein sequence ID" value="AIO01692.1"/>
    <property type="molecule type" value="Genomic_DNA"/>
</dbReference>
<accession>A0A088SIQ8</accession>
<dbReference type="OrthoDB" id="272771at2759"/>
<dbReference type="eggNOG" id="ENOG502S2Z8">
    <property type="taxonomic scope" value="Eukaryota"/>
</dbReference>
<keyword evidence="2" id="KW-1185">Reference proteome</keyword>
<dbReference type="KEGG" id="lpan:LPMP_340650"/>
<organism evidence="1 2">
    <name type="scientific">Leishmania panamensis</name>
    <dbReference type="NCBI Taxonomy" id="5679"/>
    <lineage>
        <taxon>Eukaryota</taxon>
        <taxon>Discoba</taxon>
        <taxon>Euglenozoa</taxon>
        <taxon>Kinetoplastea</taxon>
        <taxon>Metakinetoplastina</taxon>
        <taxon>Trypanosomatida</taxon>
        <taxon>Trypanosomatidae</taxon>
        <taxon>Leishmaniinae</taxon>
        <taxon>Leishmania</taxon>
        <taxon>Leishmania guyanensis species complex</taxon>
    </lineage>
</organism>
<dbReference type="GeneID" id="22578569"/>
<protein>
    <submittedName>
        <fullName evidence="1">Uncharacterized protein</fullName>
    </submittedName>
</protein>